<gene>
    <name evidence="3" type="ORF">GSONMT00040332001</name>
</gene>
<feature type="compositionally biased region" description="Low complexity" evidence="1">
    <location>
        <begin position="150"/>
        <end position="163"/>
    </location>
</feature>
<sequence>MEGTPVEVLGVPDDILASVRMVDKLTIHFQRPGNGGGEVKRVQFPSYSPGQAFVIFEDPEVAARVSQRTHVLEVDGQHFPLKIRNADTPEVDVPVKVDLDVSMFSKDSEEVLQPVNEIPQLPIQGSFQKFSVVKAQLQQVLPQDTNTLRHSSPSPSNLNSHASGAISKSSIRCNPFPSPQATGYVGDNLTHVRNTSPKPVEPISQTSGTHLPDQWNPSPKPVEPISQTPSPKPVEPISQTPSPSEVFFITDTDVLRYAQCVRKKDIDSILGGHTTQMDVKPAEGSDLHYVFLEGKSPEGVMEKLQVFFNKLHLRLRTQEIPLWTLDRDRQVRIHQLVQKYNIIYPTVLVDQVGDLLRLVGPSKESYEMKQRLLGKPIDLLPAGLTGRVVDRSTHGAPIPWAPGPVPDPVSATAPDY</sequence>
<dbReference type="PANTHER" id="PTHR15225:SF8">
    <property type="entry name" value="RNA-BINDING PROTEIN 43"/>
    <property type="match status" value="1"/>
</dbReference>
<feature type="region of interest" description="Disordered" evidence="1">
    <location>
        <begin position="145"/>
        <end position="243"/>
    </location>
</feature>
<dbReference type="InterPro" id="IPR009909">
    <property type="entry name" value="Nmi/IFP35_dom"/>
</dbReference>
<reference evidence="3" key="1">
    <citation type="journal article" date="2014" name="Nat. Commun.">
        <title>The rainbow trout genome provides novel insights into evolution after whole-genome duplication in vertebrates.</title>
        <authorList>
            <person name="Berthelot C."/>
            <person name="Brunet F."/>
            <person name="Chalopin D."/>
            <person name="Juanchich A."/>
            <person name="Bernard M."/>
            <person name="Noel B."/>
            <person name="Bento P."/>
            <person name="Da Silva C."/>
            <person name="Labadie K."/>
            <person name="Alberti A."/>
            <person name="Aury J.M."/>
            <person name="Louis A."/>
            <person name="Dehais P."/>
            <person name="Bardou P."/>
            <person name="Montfort J."/>
            <person name="Klopp C."/>
            <person name="Cabau C."/>
            <person name="Gaspin C."/>
            <person name="Thorgaard G.H."/>
            <person name="Boussaha M."/>
            <person name="Quillet E."/>
            <person name="Guyomard R."/>
            <person name="Galiana D."/>
            <person name="Bobe J."/>
            <person name="Volff J.N."/>
            <person name="Genet C."/>
            <person name="Wincker P."/>
            <person name="Jaillon O."/>
            <person name="Roest Crollius H."/>
            <person name="Guiguen Y."/>
        </authorList>
    </citation>
    <scope>NUCLEOTIDE SEQUENCE [LARGE SCALE GENOMIC DNA]</scope>
</reference>
<feature type="region of interest" description="Disordered" evidence="1">
    <location>
        <begin position="395"/>
        <end position="416"/>
    </location>
</feature>
<dbReference type="PANTHER" id="PTHR15225">
    <property type="entry name" value="INTERFERON-INDUCED PROTEIN 35/NMI N-MYC/STAT INTERACTING PROTEIN"/>
    <property type="match status" value="1"/>
</dbReference>
<dbReference type="EMBL" id="FR926557">
    <property type="protein sequence ID" value="CDQ96626.1"/>
    <property type="molecule type" value="Genomic_DNA"/>
</dbReference>
<evidence type="ECO:0000313" key="4">
    <source>
        <dbReference type="Proteomes" id="UP000193380"/>
    </source>
</evidence>
<feature type="compositionally biased region" description="Polar residues" evidence="1">
    <location>
        <begin position="191"/>
        <end position="209"/>
    </location>
</feature>
<accession>A0A060YXY9</accession>
<dbReference type="InterPro" id="IPR012677">
    <property type="entry name" value="Nucleotide-bd_a/b_plait_sf"/>
</dbReference>
<organism evidence="3 4">
    <name type="scientific">Oncorhynchus mykiss</name>
    <name type="common">Rainbow trout</name>
    <name type="synonym">Salmo gairdneri</name>
    <dbReference type="NCBI Taxonomy" id="8022"/>
    <lineage>
        <taxon>Eukaryota</taxon>
        <taxon>Metazoa</taxon>
        <taxon>Chordata</taxon>
        <taxon>Craniata</taxon>
        <taxon>Vertebrata</taxon>
        <taxon>Euteleostomi</taxon>
        <taxon>Actinopterygii</taxon>
        <taxon>Neopterygii</taxon>
        <taxon>Teleostei</taxon>
        <taxon>Protacanthopterygii</taxon>
        <taxon>Salmoniformes</taxon>
        <taxon>Salmonidae</taxon>
        <taxon>Salmoninae</taxon>
        <taxon>Oncorhynchus</taxon>
    </lineage>
</organism>
<evidence type="ECO:0000313" key="3">
    <source>
        <dbReference type="EMBL" id="CDQ96626.1"/>
    </source>
</evidence>
<dbReference type="PaxDb" id="8022-A0A060YXY9"/>
<evidence type="ECO:0000259" key="2">
    <source>
        <dbReference type="Pfam" id="PF07292"/>
    </source>
</evidence>
<feature type="domain" description="NID" evidence="2">
    <location>
        <begin position="6"/>
        <end position="40"/>
    </location>
</feature>
<name>A0A060YXY9_ONCMY</name>
<reference evidence="3" key="2">
    <citation type="submission" date="2014-03" db="EMBL/GenBank/DDBJ databases">
        <authorList>
            <person name="Genoscope - CEA"/>
        </authorList>
    </citation>
    <scope>NUCLEOTIDE SEQUENCE</scope>
</reference>
<evidence type="ECO:0000256" key="1">
    <source>
        <dbReference type="SAM" id="MobiDB-lite"/>
    </source>
</evidence>
<dbReference type="Pfam" id="PF07292">
    <property type="entry name" value="NID"/>
    <property type="match status" value="1"/>
</dbReference>
<dbReference type="AlphaFoldDB" id="A0A060YXY9"/>
<dbReference type="Gene3D" id="3.30.70.330">
    <property type="match status" value="1"/>
</dbReference>
<dbReference type="STRING" id="8022.A0A060YXY9"/>
<dbReference type="Proteomes" id="UP000193380">
    <property type="component" value="Unassembled WGS sequence"/>
</dbReference>
<protein>
    <recommendedName>
        <fullName evidence="2">NID domain-containing protein</fullName>
    </recommendedName>
</protein>
<proteinExistence type="predicted"/>